<sequence>LELSTGRSQKIFLKGETRVHTRNRYTPGYEYYQGNCSSRTQSPKNAPVHRHQTDKKRALSRYLVKGFLFCTDTMVCSIPDDLADELPPEQIAVLRKAFDSFDREKSGSIPTDMVADILRLMGQPFNKKILDELIEEVDADKSGRLEFDEFVTLAAKFIVEEDAEALEKELREAFRLYDKEGNGYIPTTCLREILRELDDQLTDEELDIMIEEIDSDGSGTVDFDEFMEMMTGE</sequence>
<dbReference type="FunFam" id="1.10.238.10:FF:000177">
    <property type="entry name" value="Troponin C Ia"/>
    <property type="match status" value="1"/>
</dbReference>
<feature type="domain" description="EF-hand" evidence="6">
    <location>
        <begin position="89"/>
        <end position="124"/>
    </location>
</feature>
<dbReference type="SUPFAM" id="SSF47473">
    <property type="entry name" value="EF-hand"/>
    <property type="match status" value="1"/>
</dbReference>
<comment type="similarity">
    <text evidence="5">Belongs to the troponin C family.</text>
</comment>
<feature type="domain" description="EF-hand" evidence="6">
    <location>
        <begin position="165"/>
        <end position="200"/>
    </location>
</feature>
<dbReference type="Pfam" id="PF13499">
    <property type="entry name" value="EF-hand_7"/>
    <property type="match status" value="2"/>
</dbReference>
<organism evidence="7">
    <name type="scientific">Fopius arisanus</name>
    <dbReference type="NCBI Taxonomy" id="64838"/>
    <lineage>
        <taxon>Eukaryota</taxon>
        <taxon>Metazoa</taxon>
        <taxon>Ecdysozoa</taxon>
        <taxon>Arthropoda</taxon>
        <taxon>Hexapoda</taxon>
        <taxon>Insecta</taxon>
        <taxon>Pterygota</taxon>
        <taxon>Neoptera</taxon>
        <taxon>Endopterygota</taxon>
        <taxon>Hymenoptera</taxon>
        <taxon>Apocrita</taxon>
        <taxon>Ichneumonoidea</taxon>
        <taxon>Braconidae</taxon>
        <taxon>Opiinae</taxon>
        <taxon>Fopius</taxon>
    </lineage>
</organism>
<dbReference type="Gene3D" id="1.10.238.10">
    <property type="entry name" value="EF-hand"/>
    <property type="match status" value="2"/>
</dbReference>
<evidence type="ECO:0000256" key="3">
    <source>
        <dbReference type="ARBA" id="ARBA00022837"/>
    </source>
</evidence>
<proteinExistence type="inferred from homology"/>
<evidence type="ECO:0000256" key="4">
    <source>
        <dbReference type="ARBA" id="ARBA00023179"/>
    </source>
</evidence>
<protein>
    <submittedName>
        <fullName evidence="7">TpnC73F_1 protein</fullName>
    </submittedName>
</protein>
<evidence type="ECO:0000313" key="7">
    <source>
        <dbReference type="EMBL" id="JAG72049.1"/>
    </source>
</evidence>
<feature type="non-terminal residue" evidence="7">
    <location>
        <position position="1"/>
    </location>
</feature>
<dbReference type="CDD" id="cd00051">
    <property type="entry name" value="EFh"/>
    <property type="match status" value="1"/>
</dbReference>
<dbReference type="InterPro" id="IPR050230">
    <property type="entry name" value="CALM/Myosin/TropC-like"/>
</dbReference>
<dbReference type="PANTHER" id="PTHR23048:SF0">
    <property type="entry name" value="CALMODULIN LIKE 3"/>
    <property type="match status" value="1"/>
</dbReference>
<gene>
    <name evidence="7" type="primary">TpnC73F_1</name>
    <name evidence="7" type="ORF">g.19897</name>
</gene>
<dbReference type="InterPro" id="IPR011992">
    <property type="entry name" value="EF-hand-dom_pair"/>
</dbReference>
<dbReference type="GO" id="GO:0016460">
    <property type="term" value="C:myosin II complex"/>
    <property type="evidence" value="ECO:0007669"/>
    <property type="project" value="TreeGrafter"/>
</dbReference>
<evidence type="ECO:0000259" key="6">
    <source>
        <dbReference type="PROSITE" id="PS50222"/>
    </source>
</evidence>
<dbReference type="AlphaFoldDB" id="A0A0C9QNU6"/>
<keyword evidence="3" id="KW-0106">Calcium</keyword>
<dbReference type="GO" id="GO:0005509">
    <property type="term" value="F:calcium ion binding"/>
    <property type="evidence" value="ECO:0007669"/>
    <property type="project" value="InterPro"/>
</dbReference>
<reference evidence="7" key="1">
    <citation type="submission" date="2015-01" db="EMBL/GenBank/DDBJ databases">
        <title>Transcriptome Assembly of Fopius arisanus.</title>
        <authorList>
            <person name="Geib S."/>
        </authorList>
    </citation>
    <scope>NUCLEOTIDE SEQUENCE</scope>
</reference>
<evidence type="ECO:0000256" key="1">
    <source>
        <dbReference type="ARBA" id="ARBA00022723"/>
    </source>
</evidence>
<dbReference type="EMBL" id="GBYB01002282">
    <property type="protein sequence ID" value="JAG72049.1"/>
    <property type="molecule type" value="Transcribed_RNA"/>
</dbReference>
<evidence type="ECO:0000256" key="2">
    <source>
        <dbReference type="ARBA" id="ARBA00022737"/>
    </source>
</evidence>
<dbReference type="SMART" id="SM00054">
    <property type="entry name" value="EFh"/>
    <property type="match status" value="4"/>
</dbReference>
<keyword evidence="1" id="KW-0479">Metal-binding</keyword>
<evidence type="ECO:0000256" key="5">
    <source>
        <dbReference type="ARBA" id="ARBA00038202"/>
    </source>
</evidence>
<dbReference type="InterPro" id="IPR018247">
    <property type="entry name" value="EF_Hand_1_Ca_BS"/>
</dbReference>
<name>A0A0C9QNU6_9HYME</name>
<accession>A0A0C9QNU6</accession>
<feature type="domain" description="EF-hand" evidence="6">
    <location>
        <begin position="201"/>
        <end position="233"/>
    </location>
</feature>
<dbReference type="PANTHER" id="PTHR23048">
    <property type="entry name" value="MYOSIN LIGHT CHAIN 1, 3"/>
    <property type="match status" value="1"/>
</dbReference>
<keyword evidence="4" id="KW-0514">Muscle protein</keyword>
<feature type="domain" description="EF-hand" evidence="6">
    <location>
        <begin position="125"/>
        <end position="160"/>
    </location>
</feature>
<keyword evidence="2" id="KW-0677">Repeat</keyword>
<dbReference type="PROSITE" id="PS00018">
    <property type="entry name" value="EF_HAND_1"/>
    <property type="match status" value="2"/>
</dbReference>
<dbReference type="PROSITE" id="PS50222">
    <property type="entry name" value="EF_HAND_2"/>
    <property type="match status" value="4"/>
</dbReference>
<dbReference type="InterPro" id="IPR002048">
    <property type="entry name" value="EF_hand_dom"/>
</dbReference>
<dbReference type="FunFam" id="1.10.238.10:FF:000103">
    <property type="entry name" value="Troponin C Ib"/>
    <property type="match status" value="1"/>
</dbReference>